<feature type="region of interest" description="Disordered" evidence="1">
    <location>
        <begin position="1"/>
        <end position="61"/>
    </location>
</feature>
<accession>A0A8H7AIQ7</accession>
<name>A0A8H7AIQ7_9EURO</name>
<dbReference type="Proteomes" id="UP000606974">
    <property type="component" value="Unassembled WGS sequence"/>
</dbReference>
<dbReference type="AlphaFoldDB" id="A0A8H7AIQ7"/>
<dbReference type="PANTHER" id="PTHR40644">
    <property type="entry name" value="UPF0653 PROTEIN C607.02C"/>
    <property type="match status" value="1"/>
</dbReference>
<evidence type="ECO:0000313" key="2">
    <source>
        <dbReference type="EMBL" id="KAF7507786.1"/>
    </source>
</evidence>
<evidence type="ECO:0000256" key="1">
    <source>
        <dbReference type="SAM" id="MobiDB-lite"/>
    </source>
</evidence>
<proteinExistence type="predicted"/>
<sequence length="324" mass="37275">MPHKHKRQRRDEGASFDLPPTSIAKSLPAFHRIKPDDRRKRKRKLDGTRANADGSKVRNFTDDTPRAFARLLNYQKIGKRPAHTLDDGVTVKGIKRKRDVEDTTKTALKAEELPTATSKTATNNALDIKILPGERLGEFSARVDQAFPIAGLRTKGQTSSIKIPGIKAEERKTKHNRRLERMQKQWREEELRRKAKLEEEMEEKEDKREEQQLLWGGVKAGRKKSKKRIGEKNTGDEDEDPWAELEEKRRDSRQKSLQDVVQAPPQLKGVKGKFKDYVVAGVDVGNVPGRVGSLRRREEIGSARRRVIEEYRKITRRKNQVNQV</sequence>
<dbReference type="EMBL" id="JAACFV010000063">
    <property type="protein sequence ID" value="KAF7507786.1"/>
    <property type="molecule type" value="Genomic_DNA"/>
</dbReference>
<reference evidence="2" key="1">
    <citation type="submission" date="2020-02" db="EMBL/GenBank/DDBJ databases">
        <authorList>
            <person name="Palmer J.M."/>
        </authorList>
    </citation>
    <scope>NUCLEOTIDE SEQUENCE</scope>
    <source>
        <strain evidence="2">EPUS1.4</strain>
        <tissue evidence="2">Thallus</tissue>
    </source>
</reference>
<dbReference type="PANTHER" id="PTHR40644:SF1">
    <property type="entry name" value="UPF0653 PROTEIN C607.02C"/>
    <property type="match status" value="1"/>
</dbReference>
<gene>
    <name evidence="2" type="ORF">GJ744_010087</name>
</gene>
<organism evidence="2 3">
    <name type="scientific">Endocarpon pusillum</name>
    <dbReference type="NCBI Taxonomy" id="364733"/>
    <lineage>
        <taxon>Eukaryota</taxon>
        <taxon>Fungi</taxon>
        <taxon>Dikarya</taxon>
        <taxon>Ascomycota</taxon>
        <taxon>Pezizomycotina</taxon>
        <taxon>Eurotiomycetes</taxon>
        <taxon>Chaetothyriomycetidae</taxon>
        <taxon>Verrucariales</taxon>
        <taxon>Verrucariaceae</taxon>
        <taxon>Endocarpon</taxon>
    </lineage>
</organism>
<comment type="caution">
    <text evidence="2">The sequence shown here is derived from an EMBL/GenBank/DDBJ whole genome shotgun (WGS) entry which is preliminary data.</text>
</comment>
<keyword evidence="3" id="KW-1185">Reference proteome</keyword>
<feature type="compositionally biased region" description="Basic and acidic residues" evidence="1">
    <location>
        <begin position="245"/>
        <end position="256"/>
    </location>
</feature>
<feature type="compositionally biased region" description="Basic and acidic residues" evidence="1">
    <location>
        <begin position="197"/>
        <end position="211"/>
    </location>
</feature>
<feature type="region of interest" description="Disordered" evidence="1">
    <location>
        <begin position="197"/>
        <end position="264"/>
    </location>
</feature>
<dbReference type="OrthoDB" id="5876637at2759"/>
<protein>
    <submittedName>
        <fullName evidence="2">Uncharacterized protein</fullName>
    </submittedName>
</protein>
<evidence type="ECO:0000313" key="3">
    <source>
        <dbReference type="Proteomes" id="UP000606974"/>
    </source>
</evidence>